<reference evidence="7" key="1">
    <citation type="journal article" date="2008" name="J. Bacteriol.">
        <title>Genome sequence of the fish pathogen Renibacterium salmoninarum suggests reductive evolution away from an environmental Arthrobacter ancestor.</title>
        <authorList>
            <person name="Wiens G.D."/>
            <person name="Rockey D.D."/>
            <person name="Wu Z."/>
            <person name="Chang J."/>
            <person name="Levy R."/>
            <person name="Crane S."/>
            <person name="Chen D.S."/>
            <person name="Capri G.R."/>
            <person name="Burnett J.R."/>
            <person name="Sudheesh P.S."/>
            <person name="Schipma M.J."/>
            <person name="Burd H."/>
            <person name="Bhattacharyya A."/>
            <person name="Rhodes L.D."/>
            <person name="Kaul R."/>
            <person name="Strom M.S."/>
        </authorList>
    </citation>
    <scope>NUCLEOTIDE SEQUENCE [LARGE SCALE GENOMIC DNA]</scope>
    <source>
        <strain evidence="7">ATCC 33209 / DSM 20767 / JCM 11484 / NBRC 15589 / NCIMB 2235</strain>
    </source>
</reference>
<organism evidence="6 7">
    <name type="scientific">Renibacterium salmoninarum (strain ATCC 33209 / DSM 20767 / JCM 11484 / NBRC 15589 / NCIMB 2235)</name>
    <dbReference type="NCBI Taxonomy" id="288705"/>
    <lineage>
        <taxon>Bacteria</taxon>
        <taxon>Bacillati</taxon>
        <taxon>Actinomycetota</taxon>
        <taxon>Actinomycetes</taxon>
        <taxon>Micrococcales</taxon>
        <taxon>Micrococcaceae</taxon>
        <taxon>Renibacterium</taxon>
    </lineage>
</organism>
<dbReference type="HOGENOM" id="CLU_029016_6_0_11"/>
<dbReference type="PANTHER" id="PTHR43585">
    <property type="entry name" value="FUMIPYRROLE BIOSYNTHESIS PROTEIN C"/>
    <property type="match status" value="1"/>
</dbReference>
<dbReference type="EMBL" id="CP000910">
    <property type="protein sequence ID" value="ABY23429.1"/>
    <property type="molecule type" value="Genomic_DNA"/>
</dbReference>
<dbReference type="Pfam" id="PF13535">
    <property type="entry name" value="ATP-grasp_4"/>
    <property type="match status" value="1"/>
</dbReference>
<keyword evidence="3 4" id="KW-0067">ATP-binding</keyword>
<proteinExistence type="predicted"/>
<evidence type="ECO:0000256" key="4">
    <source>
        <dbReference type="PROSITE-ProRule" id="PRU00409"/>
    </source>
</evidence>
<protein>
    <recommendedName>
        <fullName evidence="5">ATP-grasp domain-containing protein</fullName>
    </recommendedName>
</protein>
<dbReference type="PROSITE" id="PS50975">
    <property type="entry name" value="ATP_GRASP"/>
    <property type="match status" value="1"/>
</dbReference>
<dbReference type="SUPFAM" id="SSF56059">
    <property type="entry name" value="Glutathione synthetase ATP-binding domain-like"/>
    <property type="match status" value="1"/>
</dbReference>
<feature type="domain" description="ATP-grasp" evidence="5">
    <location>
        <begin position="119"/>
        <end position="307"/>
    </location>
</feature>
<dbReference type="STRING" id="288705.RSal33209_1693"/>
<accession>A9WMT4</accession>
<name>A9WMT4_RENSM</name>
<dbReference type="KEGG" id="rsa:RSal33209_1693"/>
<evidence type="ECO:0000256" key="1">
    <source>
        <dbReference type="ARBA" id="ARBA00022598"/>
    </source>
</evidence>
<gene>
    <name evidence="6" type="ordered locus">RSal33209_1693</name>
</gene>
<evidence type="ECO:0000256" key="2">
    <source>
        <dbReference type="ARBA" id="ARBA00022741"/>
    </source>
</evidence>
<dbReference type="PANTHER" id="PTHR43585:SF2">
    <property type="entry name" value="ATP-GRASP ENZYME FSQD"/>
    <property type="match status" value="1"/>
</dbReference>
<keyword evidence="1" id="KW-0436">Ligase</keyword>
<dbReference type="Proteomes" id="UP000002007">
    <property type="component" value="Chromosome"/>
</dbReference>
<evidence type="ECO:0000256" key="3">
    <source>
        <dbReference type="ARBA" id="ARBA00022840"/>
    </source>
</evidence>
<evidence type="ECO:0000313" key="6">
    <source>
        <dbReference type="EMBL" id="ABY23429.1"/>
    </source>
</evidence>
<dbReference type="GO" id="GO:0016874">
    <property type="term" value="F:ligase activity"/>
    <property type="evidence" value="ECO:0007669"/>
    <property type="project" value="UniProtKB-KW"/>
</dbReference>
<dbReference type="InterPro" id="IPR011761">
    <property type="entry name" value="ATP-grasp"/>
</dbReference>
<evidence type="ECO:0000313" key="7">
    <source>
        <dbReference type="Proteomes" id="UP000002007"/>
    </source>
</evidence>
<sequence>MPIYLTAMKPTFSVTEGFLPAAARLGLSVILLTDRVEDHLQEYQGSDHKPAAIELANVNDPADVASRIAGLRTRFGKAEALLSNSDHLQFSTSAAAELLGLPTKDWRAALRCKNKALTRQTLADAGLDSVFSLELRPDQEPTSVAETLPYPVVLKPREGVATEDVAYISHPAEFIAAITEIRKSRGPVTLVVEEYLTGKFYSYDTLGDDDQTVAFGSWHTELSAPPFFHELRDQWHPELPASVVDSLNAQLSALGVNFGACHTEFVSERERARIIEVNYRLIGGGMEAFTSQVLGVDLFAEVISLHQGATLSSELRAAVAGAAKKAARVEYVFAEHPGQLISAPPTSDTRLENGVRLLNRPLQELGSTVTAGNTKRDFLSAVQGIGADDEAVQAAIAGFVAANSWTVTS</sequence>
<dbReference type="Gene3D" id="3.30.470.20">
    <property type="entry name" value="ATP-grasp fold, B domain"/>
    <property type="match status" value="1"/>
</dbReference>
<evidence type="ECO:0000259" key="5">
    <source>
        <dbReference type="PROSITE" id="PS50975"/>
    </source>
</evidence>
<dbReference type="InterPro" id="IPR052032">
    <property type="entry name" value="ATP-dep_AA_Ligase"/>
</dbReference>
<keyword evidence="7" id="KW-1185">Reference proteome</keyword>
<keyword evidence="2 4" id="KW-0547">Nucleotide-binding</keyword>
<dbReference type="GO" id="GO:0005524">
    <property type="term" value="F:ATP binding"/>
    <property type="evidence" value="ECO:0007669"/>
    <property type="project" value="UniProtKB-UniRule"/>
</dbReference>
<dbReference type="GO" id="GO:0046872">
    <property type="term" value="F:metal ion binding"/>
    <property type="evidence" value="ECO:0007669"/>
    <property type="project" value="InterPro"/>
</dbReference>
<dbReference type="eggNOG" id="COG1181">
    <property type="taxonomic scope" value="Bacteria"/>
</dbReference>
<dbReference type="AlphaFoldDB" id="A9WMT4"/>